<comment type="caution">
    <text evidence="1">The sequence shown here is derived from an EMBL/GenBank/DDBJ whole genome shotgun (WGS) entry which is preliminary data.</text>
</comment>
<proteinExistence type="predicted"/>
<accession>A0ACC1N1P5</accession>
<sequence length="360" mass="38965">MGDSASGKTPLWIDCDPGHDDACAILLATYHPELHLLGISSVYGNTSLVQTTYNTLSVLELLQNIHVPVFAGASQPFCRPLVTGEFFHGANGLAGTDLMPEPTFSAKSEQNAIEQMYKALMATEKHTAWLVAIGPLTNIALLFTTYPEVCHHIKGLSIMGGVVGDGFSDGSSSATASQGTFNPFVEFNIACDPESARCVFQSYAKLVENVVLVPLDLTHQVRATSERMEGLRKGKHGPTRLRRAFYELLKFCADSYAKHSELKDGAPLHDPLAVAVLLPNHASTLATLSYDDGSIERWKIDVILEGSDAGRLVVSKSAAGGILIPRTMDADWFWSLFEDCMARADEVTGFKTGRETSANL</sequence>
<organism evidence="1 2">
    <name type="scientific">Zarea fungicola</name>
    <dbReference type="NCBI Taxonomy" id="93591"/>
    <lineage>
        <taxon>Eukaryota</taxon>
        <taxon>Fungi</taxon>
        <taxon>Dikarya</taxon>
        <taxon>Ascomycota</taxon>
        <taxon>Pezizomycotina</taxon>
        <taxon>Sordariomycetes</taxon>
        <taxon>Hypocreomycetidae</taxon>
        <taxon>Hypocreales</taxon>
        <taxon>Cordycipitaceae</taxon>
        <taxon>Zarea</taxon>
    </lineage>
</organism>
<protein>
    <submittedName>
        <fullName evidence="1">Uncharacterized protein</fullName>
    </submittedName>
</protein>
<keyword evidence="2" id="KW-1185">Reference proteome</keyword>
<evidence type="ECO:0000313" key="1">
    <source>
        <dbReference type="EMBL" id="KAJ2972913.1"/>
    </source>
</evidence>
<evidence type="ECO:0000313" key="2">
    <source>
        <dbReference type="Proteomes" id="UP001143910"/>
    </source>
</evidence>
<dbReference type="EMBL" id="JANJQO010001061">
    <property type="protein sequence ID" value="KAJ2972913.1"/>
    <property type="molecule type" value="Genomic_DNA"/>
</dbReference>
<dbReference type="Proteomes" id="UP001143910">
    <property type="component" value="Unassembled WGS sequence"/>
</dbReference>
<name>A0ACC1N1P5_9HYPO</name>
<reference evidence="1" key="1">
    <citation type="submission" date="2022-08" db="EMBL/GenBank/DDBJ databases">
        <title>Genome Sequence of Lecanicillium fungicola.</title>
        <authorList>
            <person name="Buettner E."/>
        </authorList>
    </citation>
    <scope>NUCLEOTIDE SEQUENCE</scope>
    <source>
        <strain evidence="1">Babe33</strain>
    </source>
</reference>
<gene>
    <name evidence="1" type="ORF">NQ176_g6886</name>
</gene>